<sequence>MTLHRTPPNASDTPAQRQGQCVAYGCPMWAEVKTGPDWTCCCHAFAPASAWQDITQRLNQRRQLLRTIHRALHVNPAEWKPDVAAGYMGKIGRPDLAPARITLTHLARDRFTGQTVEVQIERDERDHPQLWVARLLRTLVRECAEGAPEPAKPVATAAVPMPTAVRDLIPNFGGDGR</sequence>
<organism evidence="1 2">
    <name type="scientific">Cupriavidus necator</name>
    <name type="common">Alcaligenes eutrophus</name>
    <name type="synonym">Ralstonia eutropha</name>
    <dbReference type="NCBI Taxonomy" id="106590"/>
    <lineage>
        <taxon>Bacteria</taxon>
        <taxon>Pseudomonadati</taxon>
        <taxon>Pseudomonadota</taxon>
        <taxon>Betaproteobacteria</taxon>
        <taxon>Burkholderiales</taxon>
        <taxon>Burkholderiaceae</taxon>
        <taxon>Cupriavidus</taxon>
    </lineage>
</organism>
<dbReference type="KEGG" id="cuh:BJN34_12875"/>
<dbReference type="OrthoDB" id="9017296at2"/>
<dbReference type="Proteomes" id="UP000189627">
    <property type="component" value="Chromosome 1"/>
</dbReference>
<gene>
    <name evidence="1" type="ORF">BJN34_12875</name>
</gene>
<protein>
    <submittedName>
        <fullName evidence="1">Uncharacterized protein</fullName>
    </submittedName>
</protein>
<dbReference type="EMBL" id="CP017757">
    <property type="protein sequence ID" value="AQV94774.1"/>
    <property type="molecule type" value="Genomic_DNA"/>
</dbReference>
<proteinExistence type="predicted"/>
<dbReference type="AlphaFoldDB" id="A0A1U9UPY0"/>
<reference evidence="2" key="1">
    <citation type="submission" date="2017-02" db="EMBL/GenBank/DDBJ databases">
        <title>Complete genome sequence of Cupriavidus necator strain NH9, a 3-chlorobenzoate degrader.</title>
        <authorList>
            <person name="Moriuchi R."/>
            <person name="Dohra H."/>
            <person name="Ogawa N."/>
        </authorList>
    </citation>
    <scope>NUCLEOTIDE SEQUENCE [LARGE SCALE GENOMIC DNA]</scope>
    <source>
        <strain evidence="2">NH9</strain>
    </source>
</reference>
<evidence type="ECO:0000313" key="1">
    <source>
        <dbReference type="EMBL" id="AQV94774.1"/>
    </source>
</evidence>
<evidence type="ECO:0000313" key="2">
    <source>
        <dbReference type="Proteomes" id="UP000189627"/>
    </source>
</evidence>
<accession>A0A1U9UPY0</accession>
<name>A0A1U9UPY0_CUPNE</name>
<dbReference type="RefSeq" id="WP_078196962.1">
    <property type="nucleotide sequence ID" value="NZ_CP017757.2"/>
</dbReference>